<reference evidence="2 3" key="1">
    <citation type="journal article" date="2016" name="Genome Biol. Evol.">
        <title>Comparative Genomic Analyses of the Moraxella catarrhalis Serosensitive and Seroresistant Lineages Demonstrate Their Independent Evolution.</title>
        <authorList>
            <person name="Earl J.P."/>
            <person name="de Vries S.P."/>
            <person name="Ahmed A."/>
            <person name="Powell E."/>
            <person name="Schultz M.P."/>
            <person name="Hermans P.W."/>
            <person name="Hill D.J."/>
            <person name="Zhou Z."/>
            <person name="Constantinidou C.I."/>
            <person name="Hu F.Z."/>
            <person name="Bootsma H.J."/>
            <person name="Ehrlich G.D."/>
        </authorList>
    </citation>
    <scope>NUCLEOTIDE SEQUENCE [LARGE SCALE GENOMIC DNA]</scope>
    <source>
        <strain evidence="2 3">Z7574</strain>
    </source>
</reference>
<dbReference type="EMBL" id="LXHE01000018">
    <property type="protein sequence ID" value="OAU99757.1"/>
    <property type="molecule type" value="Genomic_DNA"/>
</dbReference>
<keyword evidence="1" id="KW-0812">Transmembrane</keyword>
<evidence type="ECO:0000313" key="2">
    <source>
        <dbReference type="EMBL" id="OAU99757.1"/>
    </source>
</evidence>
<organism evidence="2 3">
    <name type="scientific">Moraxella catarrhalis</name>
    <name type="common">Branhamella catarrhalis</name>
    <dbReference type="NCBI Taxonomy" id="480"/>
    <lineage>
        <taxon>Bacteria</taxon>
        <taxon>Pseudomonadati</taxon>
        <taxon>Pseudomonadota</taxon>
        <taxon>Gammaproteobacteria</taxon>
        <taxon>Moraxellales</taxon>
        <taxon>Moraxellaceae</taxon>
        <taxon>Moraxella</taxon>
    </lineage>
</organism>
<protein>
    <submittedName>
        <fullName evidence="2">Uncharacterized protein</fullName>
    </submittedName>
</protein>
<dbReference type="Proteomes" id="UP000078446">
    <property type="component" value="Unassembled WGS sequence"/>
</dbReference>
<sequence length="38" mass="4581">MDILNGNDWRMKLAYRSAALVGRFFDLYFMSFNLLYDL</sequence>
<accession>A0A7Z1A388</accession>
<dbReference type="AlphaFoldDB" id="A0A7Z1A388"/>
<name>A0A7Z1A388_MORCA</name>
<feature type="transmembrane region" description="Helical" evidence="1">
    <location>
        <begin position="20"/>
        <end position="36"/>
    </location>
</feature>
<gene>
    <name evidence="2" type="ORF">AO382_1836</name>
</gene>
<evidence type="ECO:0000256" key="1">
    <source>
        <dbReference type="SAM" id="Phobius"/>
    </source>
</evidence>
<comment type="caution">
    <text evidence="2">The sequence shown here is derived from an EMBL/GenBank/DDBJ whole genome shotgun (WGS) entry which is preliminary data.</text>
</comment>
<evidence type="ECO:0000313" key="3">
    <source>
        <dbReference type="Proteomes" id="UP000078446"/>
    </source>
</evidence>
<keyword evidence="1" id="KW-1133">Transmembrane helix</keyword>
<keyword evidence="1" id="KW-0472">Membrane</keyword>
<proteinExistence type="predicted"/>